<dbReference type="EMBL" id="CP000259">
    <property type="protein sequence ID" value="ABF31317.1"/>
    <property type="molecule type" value="Genomic_DNA"/>
</dbReference>
<dbReference type="PRINTS" id="PR00122">
    <property type="entry name" value="VACATPASE"/>
</dbReference>
<dbReference type="GO" id="GO:0033179">
    <property type="term" value="C:proton-transporting V-type ATPase, V0 domain"/>
    <property type="evidence" value="ECO:0007669"/>
    <property type="project" value="InterPro"/>
</dbReference>
<evidence type="ECO:0000313" key="10">
    <source>
        <dbReference type="EMBL" id="ABF31317.1"/>
    </source>
</evidence>
<keyword evidence="5 8" id="KW-1133">Transmembrane helix</keyword>
<evidence type="ECO:0000256" key="5">
    <source>
        <dbReference type="ARBA" id="ARBA00022989"/>
    </source>
</evidence>
<dbReference type="KEGG" id="spk:MGAS9429_Spy0129"/>
<dbReference type="AlphaFoldDB" id="Q1JNT2"/>
<evidence type="ECO:0000256" key="3">
    <source>
        <dbReference type="ARBA" id="ARBA00022448"/>
    </source>
</evidence>
<dbReference type="HOGENOM" id="CLU_126047_0_0_9"/>
<evidence type="ECO:0000313" key="11">
    <source>
        <dbReference type="Proteomes" id="UP000002433"/>
    </source>
</evidence>
<dbReference type="InterPro" id="IPR002379">
    <property type="entry name" value="ATPase_proteolipid_c-like_dom"/>
</dbReference>
<feature type="domain" description="V-ATPase proteolipid subunit C-like" evidence="9">
    <location>
        <begin position="33"/>
        <end position="92"/>
    </location>
</feature>
<dbReference type="InterPro" id="IPR000245">
    <property type="entry name" value="ATPase_proteolipid_csu"/>
</dbReference>
<gene>
    <name evidence="10" type="primary">ntpK</name>
    <name evidence="10" type="ordered locus">MGAS9429_Spy0129</name>
</gene>
<dbReference type="Proteomes" id="UP000002433">
    <property type="component" value="Chromosome"/>
</dbReference>
<dbReference type="FunFam" id="1.20.120.610:FF:000005">
    <property type="entry name" value="V-type sodium ATPase subunit K"/>
    <property type="match status" value="1"/>
</dbReference>
<dbReference type="SUPFAM" id="SSF81333">
    <property type="entry name" value="F1F0 ATP synthase subunit C"/>
    <property type="match status" value="2"/>
</dbReference>
<feature type="domain" description="V-ATPase proteolipid subunit C-like" evidence="9">
    <location>
        <begin position="111"/>
        <end position="168"/>
    </location>
</feature>
<evidence type="ECO:0000256" key="1">
    <source>
        <dbReference type="ARBA" id="ARBA00004141"/>
    </source>
</evidence>
<reference evidence="10 11" key="1">
    <citation type="journal article" date="2006" name="Proc. Natl. Acad. Sci. U.S.A.">
        <title>Molecular genetic anatomy of inter- and intraserotype variation in the human bacterial pathogen group A Streptococcus.</title>
        <authorList>
            <person name="Beres S.B."/>
            <person name="Richter E.W."/>
            <person name="Nagiec M.J."/>
            <person name="Sumby P."/>
            <person name="Porcella S.F."/>
            <person name="DeLeo F.R."/>
            <person name="Musser J.M."/>
        </authorList>
    </citation>
    <scope>NUCLEOTIDE SEQUENCE [LARGE SCALE GENOMIC DNA]</scope>
    <source>
        <strain evidence="10 11">MGAS9429</strain>
    </source>
</reference>
<accession>Q1JNT2</accession>
<comment type="similarity">
    <text evidence="2 8">Belongs to the V-ATPase proteolipid subunit family.</text>
</comment>
<proteinExistence type="inferred from homology"/>
<dbReference type="PANTHER" id="PTHR10263">
    <property type="entry name" value="V-TYPE PROTON ATPASE PROTEOLIPID SUBUNIT"/>
    <property type="match status" value="1"/>
</dbReference>
<dbReference type="CDD" id="cd18179">
    <property type="entry name" value="ATP-synt_Vo_Ao_c_NTPK_rpt1"/>
    <property type="match status" value="1"/>
</dbReference>
<dbReference type="GO" id="GO:0046961">
    <property type="term" value="F:proton-transporting ATPase activity, rotational mechanism"/>
    <property type="evidence" value="ECO:0007669"/>
    <property type="project" value="InterPro"/>
</dbReference>
<evidence type="ECO:0000256" key="7">
    <source>
        <dbReference type="ARBA" id="ARBA00023136"/>
    </source>
</evidence>
<evidence type="ECO:0000256" key="6">
    <source>
        <dbReference type="ARBA" id="ARBA00023065"/>
    </source>
</evidence>
<comment type="subcellular location">
    <subcellularLocation>
        <location evidence="1">Membrane</location>
        <topology evidence="1">Multi-pass membrane protein</topology>
    </subcellularLocation>
</comment>
<dbReference type="Pfam" id="PF00137">
    <property type="entry name" value="ATP-synt_C"/>
    <property type="match status" value="2"/>
</dbReference>
<feature type="transmembrane region" description="Helical" evidence="8">
    <location>
        <begin position="21"/>
        <end position="48"/>
    </location>
</feature>
<name>Q1JNT2_STRPC</name>
<organism evidence="10 11">
    <name type="scientific">Streptococcus pyogenes serotype M12 (strain MGAS9429)</name>
    <dbReference type="NCBI Taxonomy" id="370551"/>
    <lineage>
        <taxon>Bacteria</taxon>
        <taxon>Bacillati</taxon>
        <taxon>Bacillota</taxon>
        <taxon>Bacilli</taxon>
        <taxon>Lactobacillales</taxon>
        <taxon>Streptococcaceae</taxon>
        <taxon>Streptococcus</taxon>
    </lineage>
</organism>
<evidence type="ECO:0000259" key="9">
    <source>
        <dbReference type="Pfam" id="PF00137"/>
    </source>
</evidence>
<keyword evidence="7 8" id="KW-0472">Membrane</keyword>
<feature type="transmembrane region" description="Helical" evidence="8">
    <location>
        <begin position="148"/>
        <end position="169"/>
    </location>
</feature>
<keyword evidence="3 8" id="KW-0813">Transport</keyword>
<protein>
    <submittedName>
        <fullName evidence="10">V-type sodium ATP synthase subunit K</fullName>
        <ecNumber evidence="10">3.6.3.15</ecNumber>
    </submittedName>
</protein>
<dbReference type="GO" id="GO:0016787">
    <property type="term" value="F:hydrolase activity"/>
    <property type="evidence" value="ECO:0007669"/>
    <property type="project" value="UniProtKB-KW"/>
</dbReference>
<keyword evidence="10" id="KW-0378">Hydrolase</keyword>
<dbReference type="InterPro" id="IPR035921">
    <property type="entry name" value="F/V-ATP_Csub_sf"/>
</dbReference>
<dbReference type="NCBIfam" id="NF005124">
    <property type="entry name" value="PRK06558.1"/>
    <property type="match status" value="1"/>
</dbReference>
<dbReference type="Gene3D" id="1.20.120.610">
    <property type="entry name" value="lithium bound rotor ring of v- atpase"/>
    <property type="match status" value="1"/>
</dbReference>
<evidence type="ECO:0000256" key="8">
    <source>
        <dbReference type="RuleBase" id="RU363060"/>
    </source>
</evidence>
<sequence length="173" mass="18509">MSMSMKKQIWRTINMEHLAHYFTAHGGVFFAALGIVLAVALSGMGSAYGVGKGGQAAAALLKEEPEKFTSALILQLLPGSQGIYGFAIGILIWMKLTPELSVNQGLAYFLISLPIAIVGYFSAKHQGNVSVAGMQILAKRPKDFMKGVILAAMVETYAILAFVVSFILLNKIG</sequence>
<dbReference type="CDD" id="cd18180">
    <property type="entry name" value="ATP-synt_Vo_Ao_c_NTPK_rpt2"/>
    <property type="match status" value="1"/>
</dbReference>
<keyword evidence="4 8" id="KW-0812">Transmembrane</keyword>
<feature type="transmembrane region" description="Helical" evidence="8">
    <location>
        <begin position="105"/>
        <end position="123"/>
    </location>
</feature>
<feature type="transmembrane region" description="Helical" evidence="8">
    <location>
        <begin position="68"/>
        <end position="93"/>
    </location>
</feature>
<evidence type="ECO:0000256" key="4">
    <source>
        <dbReference type="ARBA" id="ARBA00022692"/>
    </source>
</evidence>
<evidence type="ECO:0000256" key="2">
    <source>
        <dbReference type="ARBA" id="ARBA00007296"/>
    </source>
</evidence>
<keyword evidence="6 8" id="KW-0406">Ion transport</keyword>
<dbReference type="EC" id="3.6.3.15" evidence="10"/>